<proteinExistence type="predicted"/>
<accession>A0A518DQJ5</accession>
<organism evidence="1 2">
    <name type="scientific">Lignipirellula cremea</name>
    <dbReference type="NCBI Taxonomy" id="2528010"/>
    <lineage>
        <taxon>Bacteria</taxon>
        <taxon>Pseudomonadati</taxon>
        <taxon>Planctomycetota</taxon>
        <taxon>Planctomycetia</taxon>
        <taxon>Pirellulales</taxon>
        <taxon>Pirellulaceae</taxon>
        <taxon>Lignipirellula</taxon>
    </lineage>
</organism>
<dbReference type="EMBL" id="CP036433">
    <property type="protein sequence ID" value="QDU94094.1"/>
    <property type="molecule type" value="Genomic_DNA"/>
</dbReference>
<dbReference type="KEGG" id="lcre:Pla8534_18800"/>
<keyword evidence="2" id="KW-1185">Reference proteome</keyword>
<evidence type="ECO:0000313" key="1">
    <source>
        <dbReference type="EMBL" id="QDU94094.1"/>
    </source>
</evidence>
<name>A0A518DQJ5_9BACT</name>
<gene>
    <name evidence="1" type="ORF">Pla8534_18800</name>
</gene>
<sequence>MEPKTVRKLEKELEKAIAEVVIVHNKKWKYPLLPSQHTLQMMAKAATAVYEAAVENHNRPDE</sequence>
<dbReference type="RefSeq" id="WP_145051904.1">
    <property type="nucleotide sequence ID" value="NZ_CP036433.1"/>
</dbReference>
<evidence type="ECO:0000313" key="2">
    <source>
        <dbReference type="Proteomes" id="UP000317648"/>
    </source>
</evidence>
<protein>
    <submittedName>
        <fullName evidence="1">Uncharacterized protein</fullName>
    </submittedName>
</protein>
<dbReference type="AlphaFoldDB" id="A0A518DQJ5"/>
<dbReference type="Proteomes" id="UP000317648">
    <property type="component" value="Chromosome"/>
</dbReference>
<reference evidence="1 2" key="1">
    <citation type="submission" date="2019-02" db="EMBL/GenBank/DDBJ databases">
        <title>Deep-cultivation of Planctomycetes and their phenomic and genomic characterization uncovers novel biology.</title>
        <authorList>
            <person name="Wiegand S."/>
            <person name="Jogler M."/>
            <person name="Boedeker C."/>
            <person name="Pinto D."/>
            <person name="Vollmers J."/>
            <person name="Rivas-Marin E."/>
            <person name="Kohn T."/>
            <person name="Peeters S.H."/>
            <person name="Heuer A."/>
            <person name="Rast P."/>
            <person name="Oberbeckmann S."/>
            <person name="Bunk B."/>
            <person name="Jeske O."/>
            <person name="Meyerdierks A."/>
            <person name="Storesund J.E."/>
            <person name="Kallscheuer N."/>
            <person name="Luecker S."/>
            <person name="Lage O.M."/>
            <person name="Pohl T."/>
            <person name="Merkel B.J."/>
            <person name="Hornburger P."/>
            <person name="Mueller R.-W."/>
            <person name="Bruemmer F."/>
            <person name="Labrenz M."/>
            <person name="Spormann A.M."/>
            <person name="Op den Camp H."/>
            <person name="Overmann J."/>
            <person name="Amann R."/>
            <person name="Jetten M.S.M."/>
            <person name="Mascher T."/>
            <person name="Medema M.H."/>
            <person name="Devos D.P."/>
            <person name="Kaster A.-K."/>
            <person name="Ovreas L."/>
            <person name="Rohde M."/>
            <person name="Galperin M.Y."/>
            <person name="Jogler C."/>
        </authorList>
    </citation>
    <scope>NUCLEOTIDE SEQUENCE [LARGE SCALE GENOMIC DNA]</scope>
    <source>
        <strain evidence="1 2">Pla85_3_4</strain>
    </source>
</reference>